<name>A0A9Q0S362_9DIPT</name>
<keyword evidence="9" id="KW-0851">Voltage-gated channel</keyword>
<evidence type="ECO:0000256" key="15">
    <source>
        <dbReference type="ARBA" id="ARBA00023303"/>
    </source>
</evidence>
<dbReference type="GO" id="GO:0005245">
    <property type="term" value="F:voltage-gated calcium channel activity"/>
    <property type="evidence" value="ECO:0007669"/>
    <property type="project" value="TreeGrafter"/>
</dbReference>
<evidence type="ECO:0000256" key="3">
    <source>
        <dbReference type="ARBA" id="ARBA00022568"/>
    </source>
</evidence>
<keyword evidence="11" id="KW-0406">Ion transport</keyword>
<keyword evidence="13" id="KW-1015">Disulfide bond</keyword>
<evidence type="ECO:0000256" key="7">
    <source>
        <dbReference type="ARBA" id="ARBA00022729"/>
    </source>
</evidence>
<feature type="non-terminal residue" evidence="17">
    <location>
        <position position="805"/>
    </location>
</feature>
<dbReference type="Gene3D" id="3.40.50.410">
    <property type="entry name" value="von Willebrand factor, type A domain"/>
    <property type="match status" value="1"/>
</dbReference>
<evidence type="ECO:0000256" key="9">
    <source>
        <dbReference type="ARBA" id="ARBA00022882"/>
    </source>
</evidence>
<evidence type="ECO:0000256" key="5">
    <source>
        <dbReference type="ARBA" id="ARBA00022692"/>
    </source>
</evidence>
<keyword evidence="5" id="KW-0812">Transmembrane</keyword>
<protein>
    <submittedName>
        <fullName evidence="17">Voltage-dependent calcium channel subunit alpha-2/delta-4</fullName>
    </submittedName>
</protein>
<dbReference type="SMART" id="SM00327">
    <property type="entry name" value="VWA"/>
    <property type="match status" value="1"/>
</dbReference>
<keyword evidence="10" id="KW-1133">Transmembrane helix</keyword>
<dbReference type="Proteomes" id="UP001151699">
    <property type="component" value="Chromosome B"/>
</dbReference>
<reference evidence="17" key="1">
    <citation type="submission" date="2022-07" db="EMBL/GenBank/DDBJ databases">
        <authorList>
            <person name="Trinca V."/>
            <person name="Uliana J.V.C."/>
            <person name="Torres T.T."/>
            <person name="Ward R.J."/>
            <person name="Monesi N."/>
        </authorList>
    </citation>
    <scope>NUCLEOTIDE SEQUENCE</scope>
    <source>
        <strain evidence="17">HSMRA1968</strain>
        <tissue evidence="17">Whole embryos</tissue>
    </source>
</reference>
<keyword evidence="12" id="KW-0472">Membrane</keyword>
<keyword evidence="8" id="KW-0106">Calcium</keyword>
<evidence type="ECO:0000259" key="16">
    <source>
        <dbReference type="PROSITE" id="PS50234"/>
    </source>
</evidence>
<dbReference type="InterPro" id="IPR036465">
    <property type="entry name" value="vWFA_dom_sf"/>
</dbReference>
<dbReference type="OrthoDB" id="10054666at2759"/>
<dbReference type="InterPro" id="IPR051173">
    <property type="entry name" value="Ca_channel_alpha-2/delta"/>
</dbReference>
<evidence type="ECO:0000256" key="11">
    <source>
        <dbReference type="ARBA" id="ARBA00023065"/>
    </source>
</evidence>
<evidence type="ECO:0000256" key="4">
    <source>
        <dbReference type="ARBA" id="ARBA00022673"/>
    </source>
</evidence>
<evidence type="ECO:0000256" key="14">
    <source>
        <dbReference type="ARBA" id="ARBA00023180"/>
    </source>
</evidence>
<organism evidence="17 18">
    <name type="scientific">Pseudolycoriella hygida</name>
    <dbReference type="NCBI Taxonomy" id="35572"/>
    <lineage>
        <taxon>Eukaryota</taxon>
        <taxon>Metazoa</taxon>
        <taxon>Ecdysozoa</taxon>
        <taxon>Arthropoda</taxon>
        <taxon>Hexapoda</taxon>
        <taxon>Insecta</taxon>
        <taxon>Pterygota</taxon>
        <taxon>Neoptera</taxon>
        <taxon>Endopterygota</taxon>
        <taxon>Diptera</taxon>
        <taxon>Nematocera</taxon>
        <taxon>Sciaroidea</taxon>
        <taxon>Sciaridae</taxon>
        <taxon>Pseudolycoriella</taxon>
    </lineage>
</organism>
<dbReference type="InterPro" id="IPR013608">
    <property type="entry name" value="VWA_N"/>
</dbReference>
<dbReference type="PANTHER" id="PTHR10166:SF63">
    <property type="entry name" value="STRAIGHTJACKET, ISOFORM C"/>
    <property type="match status" value="1"/>
</dbReference>
<evidence type="ECO:0000256" key="8">
    <source>
        <dbReference type="ARBA" id="ARBA00022837"/>
    </source>
</evidence>
<evidence type="ECO:0000256" key="13">
    <source>
        <dbReference type="ARBA" id="ARBA00023157"/>
    </source>
</evidence>
<evidence type="ECO:0000256" key="1">
    <source>
        <dbReference type="ARBA" id="ARBA00004479"/>
    </source>
</evidence>
<dbReference type="InterPro" id="IPR002035">
    <property type="entry name" value="VWF_A"/>
</dbReference>
<dbReference type="GO" id="GO:0046872">
    <property type="term" value="F:metal ion binding"/>
    <property type="evidence" value="ECO:0007669"/>
    <property type="project" value="UniProtKB-KW"/>
</dbReference>
<keyword evidence="4" id="KW-0107">Calcium channel</keyword>
<accession>A0A9Q0S362</accession>
<evidence type="ECO:0000256" key="12">
    <source>
        <dbReference type="ARBA" id="ARBA00023136"/>
    </source>
</evidence>
<keyword evidence="7" id="KW-0732">Signal</keyword>
<dbReference type="CDD" id="cd01463">
    <property type="entry name" value="vWA_VGCC_like"/>
    <property type="match status" value="1"/>
</dbReference>
<dbReference type="Pfam" id="PF08473">
    <property type="entry name" value="VGCC_alpha2"/>
    <property type="match status" value="1"/>
</dbReference>
<keyword evidence="18" id="KW-1185">Reference proteome</keyword>
<keyword evidence="2" id="KW-0813">Transport</keyword>
<dbReference type="Gene3D" id="3.30.450.20">
    <property type="entry name" value="PAS domain"/>
    <property type="match status" value="1"/>
</dbReference>
<gene>
    <name evidence="17" type="primary">CACNA2D4</name>
    <name evidence="17" type="ORF">Bhyg_07930</name>
</gene>
<dbReference type="AlphaFoldDB" id="A0A9Q0S362"/>
<evidence type="ECO:0000256" key="6">
    <source>
        <dbReference type="ARBA" id="ARBA00022723"/>
    </source>
</evidence>
<evidence type="ECO:0000313" key="18">
    <source>
        <dbReference type="Proteomes" id="UP001151699"/>
    </source>
</evidence>
<feature type="domain" description="VWFA" evidence="16">
    <location>
        <begin position="202"/>
        <end position="385"/>
    </location>
</feature>
<dbReference type="Pfam" id="PF13519">
    <property type="entry name" value="VWA_2"/>
    <property type="match status" value="1"/>
</dbReference>
<keyword evidence="14" id="KW-0325">Glycoprotein</keyword>
<dbReference type="PROSITE" id="PS50234">
    <property type="entry name" value="VWFA"/>
    <property type="match status" value="1"/>
</dbReference>
<keyword evidence="15" id="KW-0407">Ion channel</keyword>
<dbReference type="PANTHER" id="PTHR10166">
    <property type="entry name" value="VOLTAGE-DEPENDENT CALCIUM CHANNEL SUBUNIT ALPHA-2/DELTA-RELATED"/>
    <property type="match status" value="1"/>
</dbReference>
<dbReference type="SUPFAM" id="SSF53300">
    <property type="entry name" value="vWA-like"/>
    <property type="match status" value="1"/>
</dbReference>
<comment type="subcellular location">
    <subcellularLocation>
        <location evidence="1">Membrane</location>
        <topology evidence="1">Single-pass type I membrane protein</topology>
    </subcellularLocation>
</comment>
<keyword evidence="3" id="KW-0109">Calcium transport</keyword>
<dbReference type="FunFam" id="3.40.50.410:FF:000007">
    <property type="entry name" value="Calcium voltage-gated channel auxiliary subunit alpha2delta 3"/>
    <property type="match status" value="1"/>
</dbReference>
<evidence type="ECO:0000313" key="17">
    <source>
        <dbReference type="EMBL" id="KAJ6642974.1"/>
    </source>
</evidence>
<evidence type="ECO:0000256" key="10">
    <source>
        <dbReference type="ARBA" id="ARBA00022989"/>
    </source>
</evidence>
<sequence length="805" mass="92419">SFKTAEIVPKSGKRIIEPMAQELKYMFDQKVSAVRRIMESAQNTALTHERTDVIPNLPYYNSKEMLQPNDAPPMNQTHFSLDDRSIKIPYVPPSYITLTKNKRFFDTAVNTSMSSVHIPTNVFDRDNATLWAIQWSEKLDDIFLANYMEDPTLSWQFFGSSTGFMRQFPASQWKDENFDDQVDLYDCRLRSWYIEAANSPKDIIILVDVSGSMTGQRKDIAKHVVHNILDTLGSNDFVNIYKFDEGVKSVVECFNETLVQATLGNIRQLKMEMENIQTESIANYDKALIKAFETLENYRCPTRNGSNCNQAIMLISDGVPYDFTETIEKFNQQNNTYKPVRIFTYLIGKEVADVKKIKDMACSNLGYYVHLSTLAEVREQVLSYIPVMARPLVLGGDDHPIIWTQAYADKIDPQMTDYFWEVQERAYQKELFESHRMNRDIFLSDEQRNKRLEWRKKQQDEEQFGFDKYNLVTTISMPVYDKRKNATYIANLLGVAGTDIPIKEIQKLLSPFQLGVNGYSFIVTNNGFVLTHPDLRPVYRGILKPDYNSVDITEVELLDDDSGLRDFNDELKEFRWEIINRTTGSKFLIVKQHIDCMDILSTQQQELQNSRKGIVVHNRATDEVWYIRAVEQHLAEQQSFVFSVPFDVGAKEDTLVTASHAIFLNEDARSAPAAVVGYQFQHSALYNLFKNITSKCGDSRDSCDADIKCFTEDGKIIDAGCYVLDNSGYVIVSPNREETGVFFGDVREWLMKRFVEENIYRKVTINNYQGVCAKDAKSDFSSGNVLYGTCCNLGIHTINYGNTRG</sequence>
<dbReference type="Pfam" id="PF08399">
    <property type="entry name" value="VWA_N"/>
    <property type="match status" value="1"/>
</dbReference>
<comment type="caution">
    <text evidence="17">The sequence shown here is derived from an EMBL/GenBank/DDBJ whole genome shotgun (WGS) entry which is preliminary data.</text>
</comment>
<dbReference type="EMBL" id="WJQU01000002">
    <property type="protein sequence ID" value="KAJ6642974.1"/>
    <property type="molecule type" value="Genomic_DNA"/>
</dbReference>
<proteinExistence type="predicted"/>
<dbReference type="InterPro" id="IPR013680">
    <property type="entry name" value="VDCC_a2/dsu"/>
</dbReference>
<dbReference type="GO" id="GO:0005891">
    <property type="term" value="C:voltage-gated calcium channel complex"/>
    <property type="evidence" value="ECO:0007669"/>
    <property type="project" value="TreeGrafter"/>
</dbReference>
<evidence type="ECO:0000256" key="2">
    <source>
        <dbReference type="ARBA" id="ARBA00022448"/>
    </source>
</evidence>
<keyword evidence="6" id="KW-0479">Metal-binding</keyword>